<evidence type="ECO:0000313" key="1">
    <source>
        <dbReference type="EMBL" id="PAV69301.1"/>
    </source>
</evidence>
<keyword evidence="2" id="KW-1185">Reference proteome</keyword>
<gene>
    <name evidence="1" type="ORF">WR25_10695</name>
</gene>
<dbReference type="Proteomes" id="UP000218231">
    <property type="component" value="Unassembled WGS sequence"/>
</dbReference>
<name>A0A2A2K5X2_9BILA</name>
<organism evidence="1 2">
    <name type="scientific">Diploscapter pachys</name>
    <dbReference type="NCBI Taxonomy" id="2018661"/>
    <lineage>
        <taxon>Eukaryota</taxon>
        <taxon>Metazoa</taxon>
        <taxon>Ecdysozoa</taxon>
        <taxon>Nematoda</taxon>
        <taxon>Chromadorea</taxon>
        <taxon>Rhabditida</taxon>
        <taxon>Rhabditina</taxon>
        <taxon>Rhabditomorpha</taxon>
        <taxon>Rhabditoidea</taxon>
        <taxon>Rhabditidae</taxon>
        <taxon>Diploscapter</taxon>
    </lineage>
</organism>
<reference evidence="1 2" key="1">
    <citation type="journal article" date="2017" name="Curr. Biol.">
        <title>Genome architecture and evolution of a unichromosomal asexual nematode.</title>
        <authorList>
            <person name="Fradin H."/>
            <person name="Zegar C."/>
            <person name="Gutwein M."/>
            <person name="Lucas J."/>
            <person name="Kovtun M."/>
            <person name="Corcoran D."/>
            <person name="Baugh L.R."/>
            <person name="Kiontke K."/>
            <person name="Gunsalus K."/>
            <person name="Fitch D.H."/>
            <person name="Piano F."/>
        </authorList>
    </citation>
    <scope>NUCLEOTIDE SEQUENCE [LARGE SCALE GENOMIC DNA]</scope>
    <source>
        <strain evidence="1">PF1309</strain>
    </source>
</reference>
<dbReference type="EMBL" id="LIAE01009547">
    <property type="protein sequence ID" value="PAV69301.1"/>
    <property type="molecule type" value="Genomic_DNA"/>
</dbReference>
<accession>A0A2A2K5X2</accession>
<evidence type="ECO:0000313" key="2">
    <source>
        <dbReference type="Proteomes" id="UP000218231"/>
    </source>
</evidence>
<comment type="caution">
    <text evidence="1">The sequence shown here is derived from an EMBL/GenBank/DDBJ whole genome shotgun (WGS) entry which is preliminary data.</text>
</comment>
<proteinExistence type="predicted"/>
<sequence>MRIGYADHDGFDDGGMLVQRLFDDARIDVVAAAQDHVLDPVDDEEIAVVVEIADVSRPQRTIGEGRVGFGRLVPIALHDLRPTRADFALLALGHDARRVFAVADFDRRAGEGQTSRAFLVDAVERVAGDDRRGFGQAIALDQLRARVRLERMAHFDRQRRAARNADLDRGQVGTLPLPQIGERIVDRGHRREVGRPGTFQRAEQLLHFKTWQQDHLCTDKRREGQHVRELAFDVERVDVDDDAARLQRREEQDRIIGRIRQAERDARPLHHAQRLQARRGAVDRLAELAPAGDGPHEVDRRATGKACDGMVEQVAEQAGPTRQRHALLDRQRRCTLRRRSGGGGVAHSLILSCASSSILSARST</sequence>
<protein>
    <submittedName>
        <fullName evidence="1">Uncharacterized protein</fullName>
    </submittedName>
</protein>
<dbReference type="AlphaFoldDB" id="A0A2A2K5X2"/>